<keyword evidence="3 5" id="KW-0697">Rotamase</keyword>
<dbReference type="PROSITE" id="PS50059">
    <property type="entry name" value="FKBP_PPIASE"/>
    <property type="match status" value="1"/>
</dbReference>
<reference evidence="10 11" key="1">
    <citation type="submission" date="2019-08" db="EMBL/GenBank/DDBJ databases">
        <title>In-depth cultivation of the pig gut microbiome towards novel bacterial diversity and tailored functional studies.</title>
        <authorList>
            <person name="Wylensek D."/>
            <person name="Hitch T.C.A."/>
            <person name="Clavel T."/>
        </authorList>
    </citation>
    <scope>NUCLEOTIDE SEQUENCE [LARGE SCALE GENOMIC DNA]</scope>
    <source>
        <strain evidence="10 11">Oil-RF-744-WCA-WT-10</strain>
    </source>
</reference>
<sequence>MLRSHIILILVLGLLLPMASCDNNNKGSDKEKALNDSVSALVGKEGAGECEMLIKQIPPGRFKLDRAAYLEGFAQILLCDTLDHDQSYMLGVSQAIQMYGQLMQWEDQYGISFNKTLLLKEFRKAFLAKKPVSQDELQRLSSQIQLYFRQATQQVVKKKAELGKTYLVEGQNYIARQVRNAGYTKAPSGIAYKVLRAGKGERFMAGDYVHISYKGMHTDGTVFDQSQKGEIVQITDLDFIEGFVEALKMLRPGARLSVIIPGNLAYGMEGDDDSGIKPGEALVFDIEAGPKATPAQVKQYQAEQDRQEQQYDDYQ</sequence>
<comment type="similarity">
    <text evidence="2 6">Belongs to the FKBP-type PPIase family.</text>
</comment>
<keyword evidence="4 5" id="KW-0413">Isomerase</keyword>
<evidence type="ECO:0000256" key="6">
    <source>
        <dbReference type="RuleBase" id="RU003915"/>
    </source>
</evidence>
<evidence type="ECO:0000256" key="2">
    <source>
        <dbReference type="ARBA" id="ARBA00006577"/>
    </source>
</evidence>
<feature type="chain" id="PRO_5026773279" description="Peptidyl-prolyl cis-trans isomerase" evidence="8">
    <location>
        <begin position="23"/>
        <end position="315"/>
    </location>
</feature>
<organism evidence="10 11">
    <name type="scientific">Sodaliphilus pleomorphus</name>
    <dbReference type="NCBI Taxonomy" id="2606626"/>
    <lineage>
        <taxon>Bacteria</taxon>
        <taxon>Pseudomonadati</taxon>
        <taxon>Bacteroidota</taxon>
        <taxon>Bacteroidia</taxon>
        <taxon>Bacteroidales</taxon>
        <taxon>Muribaculaceae</taxon>
        <taxon>Sodaliphilus</taxon>
    </lineage>
</organism>
<evidence type="ECO:0000256" key="8">
    <source>
        <dbReference type="SAM" id="SignalP"/>
    </source>
</evidence>
<evidence type="ECO:0000256" key="4">
    <source>
        <dbReference type="ARBA" id="ARBA00023235"/>
    </source>
</evidence>
<dbReference type="Pfam" id="PF01346">
    <property type="entry name" value="FKBP_N"/>
    <property type="match status" value="1"/>
</dbReference>
<keyword evidence="8" id="KW-0732">Signal</keyword>
<dbReference type="InterPro" id="IPR046357">
    <property type="entry name" value="PPIase_dom_sf"/>
</dbReference>
<dbReference type="InterPro" id="IPR000774">
    <property type="entry name" value="PPIase_FKBP_N"/>
</dbReference>
<comment type="caution">
    <text evidence="10">The sequence shown here is derived from an EMBL/GenBank/DDBJ whole genome shotgun (WGS) entry which is preliminary data.</text>
</comment>
<dbReference type="Proteomes" id="UP000483362">
    <property type="component" value="Unassembled WGS sequence"/>
</dbReference>
<dbReference type="EC" id="5.2.1.8" evidence="6"/>
<evidence type="ECO:0000256" key="5">
    <source>
        <dbReference type="PROSITE-ProRule" id="PRU00277"/>
    </source>
</evidence>
<dbReference type="Gene3D" id="3.10.50.40">
    <property type="match status" value="1"/>
</dbReference>
<dbReference type="AlphaFoldDB" id="A0A6L5XFU5"/>
<name>A0A6L5XFU5_9BACT</name>
<dbReference type="Gene3D" id="1.10.287.460">
    <property type="entry name" value="Peptidyl-prolyl cis-trans isomerase, FKBP-type, N-terminal domain"/>
    <property type="match status" value="1"/>
</dbReference>
<feature type="signal peptide" evidence="8">
    <location>
        <begin position="1"/>
        <end position="22"/>
    </location>
</feature>
<keyword evidence="11" id="KW-1185">Reference proteome</keyword>
<evidence type="ECO:0000313" key="10">
    <source>
        <dbReference type="EMBL" id="MSS18361.1"/>
    </source>
</evidence>
<evidence type="ECO:0000259" key="9">
    <source>
        <dbReference type="PROSITE" id="PS50059"/>
    </source>
</evidence>
<evidence type="ECO:0000256" key="3">
    <source>
        <dbReference type="ARBA" id="ARBA00023110"/>
    </source>
</evidence>
<dbReference type="GO" id="GO:0006457">
    <property type="term" value="P:protein folding"/>
    <property type="evidence" value="ECO:0007669"/>
    <property type="project" value="InterPro"/>
</dbReference>
<dbReference type="PANTHER" id="PTHR43811">
    <property type="entry name" value="FKBP-TYPE PEPTIDYL-PROLYL CIS-TRANS ISOMERASE FKPA"/>
    <property type="match status" value="1"/>
</dbReference>
<dbReference type="EMBL" id="VULT01000020">
    <property type="protein sequence ID" value="MSS18361.1"/>
    <property type="molecule type" value="Genomic_DNA"/>
</dbReference>
<dbReference type="GO" id="GO:0003755">
    <property type="term" value="F:peptidyl-prolyl cis-trans isomerase activity"/>
    <property type="evidence" value="ECO:0007669"/>
    <property type="project" value="UniProtKB-UniRule"/>
</dbReference>
<comment type="catalytic activity">
    <reaction evidence="1 5 6">
        <text>[protein]-peptidylproline (omega=180) = [protein]-peptidylproline (omega=0)</text>
        <dbReference type="Rhea" id="RHEA:16237"/>
        <dbReference type="Rhea" id="RHEA-COMP:10747"/>
        <dbReference type="Rhea" id="RHEA-COMP:10748"/>
        <dbReference type="ChEBI" id="CHEBI:83833"/>
        <dbReference type="ChEBI" id="CHEBI:83834"/>
        <dbReference type="EC" id="5.2.1.8"/>
    </reaction>
</comment>
<protein>
    <recommendedName>
        <fullName evidence="6">Peptidyl-prolyl cis-trans isomerase</fullName>
        <ecNumber evidence="6">5.2.1.8</ecNumber>
    </recommendedName>
</protein>
<evidence type="ECO:0000256" key="1">
    <source>
        <dbReference type="ARBA" id="ARBA00000971"/>
    </source>
</evidence>
<feature type="domain" description="PPIase FKBP-type" evidence="9">
    <location>
        <begin position="206"/>
        <end position="287"/>
    </location>
</feature>
<evidence type="ECO:0000313" key="11">
    <source>
        <dbReference type="Proteomes" id="UP000483362"/>
    </source>
</evidence>
<dbReference type="InterPro" id="IPR036944">
    <property type="entry name" value="PPIase_FKBP_N_sf"/>
</dbReference>
<accession>A0A6L5XFU5</accession>
<gene>
    <name evidence="10" type="ORF">FYJ29_11410</name>
</gene>
<dbReference type="RefSeq" id="WP_154327457.1">
    <property type="nucleotide sequence ID" value="NZ_CP045696.1"/>
</dbReference>
<feature type="region of interest" description="Disordered" evidence="7">
    <location>
        <begin position="294"/>
        <end position="315"/>
    </location>
</feature>
<dbReference type="PANTHER" id="PTHR43811:SF23">
    <property type="entry name" value="FKBP-TYPE 22 KDA PEPTIDYL-PROLYL CIS-TRANS ISOMERASE"/>
    <property type="match status" value="1"/>
</dbReference>
<dbReference type="InterPro" id="IPR001179">
    <property type="entry name" value="PPIase_FKBP_dom"/>
</dbReference>
<dbReference type="Pfam" id="PF00254">
    <property type="entry name" value="FKBP_C"/>
    <property type="match status" value="1"/>
</dbReference>
<dbReference type="SUPFAM" id="SSF54534">
    <property type="entry name" value="FKBP-like"/>
    <property type="match status" value="1"/>
</dbReference>
<evidence type="ECO:0000256" key="7">
    <source>
        <dbReference type="SAM" id="MobiDB-lite"/>
    </source>
</evidence>
<proteinExistence type="inferred from homology"/>